<dbReference type="OrthoDB" id="9960755at2"/>
<feature type="transmembrane region" description="Helical" evidence="1">
    <location>
        <begin position="60"/>
        <end position="81"/>
    </location>
</feature>
<dbReference type="RefSeq" id="WP_025167039.1">
    <property type="nucleotide sequence ID" value="NZ_AWSQ01000008.1"/>
</dbReference>
<feature type="transmembrane region" description="Helical" evidence="1">
    <location>
        <begin position="20"/>
        <end position="48"/>
    </location>
</feature>
<dbReference type="EMBL" id="AWSQ01000008">
    <property type="protein sequence ID" value="KFX68101.1"/>
    <property type="molecule type" value="Genomic_DNA"/>
</dbReference>
<protein>
    <submittedName>
        <fullName evidence="2">Uncharacterized protein</fullName>
    </submittedName>
</protein>
<evidence type="ECO:0000313" key="2">
    <source>
        <dbReference type="EMBL" id="KFX68101.1"/>
    </source>
</evidence>
<keyword evidence="1" id="KW-0472">Membrane</keyword>
<dbReference type="AlphaFoldDB" id="A0A0A1YG93"/>
<dbReference type="Proteomes" id="UP000030063">
    <property type="component" value="Unassembled WGS sequence"/>
</dbReference>
<proteinExistence type="predicted"/>
<sequence>MENDRAKLIRFGLKGMAVDLLGLLLGAPLMILALVVILICVYVVVASFAGIAEFHPLQIFWANTVVAVVVTVMLYAAATHLHRSLPDVLMKRGKAYERAKNVALARKRLTSRDAYTDPRRNI</sequence>
<gene>
    <name evidence="2" type="ORF">TMS3_0120350</name>
</gene>
<keyword evidence="1" id="KW-1133">Transmembrane helix</keyword>
<keyword evidence="3" id="KW-1185">Reference proteome</keyword>
<organism evidence="2 3">
    <name type="scientific">Pseudomonas taeanensis MS-3</name>
    <dbReference type="NCBI Taxonomy" id="1395571"/>
    <lineage>
        <taxon>Bacteria</taxon>
        <taxon>Pseudomonadati</taxon>
        <taxon>Pseudomonadota</taxon>
        <taxon>Gammaproteobacteria</taxon>
        <taxon>Pseudomonadales</taxon>
        <taxon>Pseudomonadaceae</taxon>
        <taxon>Pseudomonas</taxon>
    </lineage>
</organism>
<name>A0A0A1YG93_9PSED</name>
<comment type="caution">
    <text evidence="2">The sequence shown here is derived from an EMBL/GenBank/DDBJ whole genome shotgun (WGS) entry which is preliminary data.</text>
</comment>
<evidence type="ECO:0000256" key="1">
    <source>
        <dbReference type="SAM" id="Phobius"/>
    </source>
</evidence>
<reference evidence="2 3" key="1">
    <citation type="journal article" date="2014" name="Genome Announc.">
        <title>Draft Genome Sequence of Petroleum Oil-Degrading Marine Bacterium Pseudomonas taeanensis Strain MS-3, Isolated from a Crude Oil-Contaminated Seashore.</title>
        <authorList>
            <person name="Lee S.Y."/>
            <person name="Kim S.H."/>
            <person name="Lee D.G."/>
            <person name="Shin S."/>
            <person name="Yun S.H."/>
            <person name="Choi C.W."/>
            <person name="Chung Y.H."/>
            <person name="Choi J.S."/>
            <person name="Kahng H.Y."/>
            <person name="Kim S.I."/>
        </authorList>
    </citation>
    <scope>NUCLEOTIDE SEQUENCE [LARGE SCALE GENOMIC DNA]</scope>
    <source>
        <strain evidence="2 3">MS-3</strain>
    </source>
</reference>
<evidence type="ECO:0000313" key="3">
    <source>
        <dbReference type="Proteomes" id="UP000030063"/>
    </source>
</evidence>
<keyword evidence="1" id="KW-0812">Transmembrane</keyword>
<accession>A0A0A1YG93</accession>